<dbReference type="SUPFAM" id="SSF48452">
    <property type="entry name" value="TPR-like"/>
    <property type="match status" value="1"/>
</dbReference>
<dbReference type="Proteomes" id="UP001107558">
    <property type="component" value="Chromosome 2"/>
</dbReference>
<dbReference type="AlphaFoldDB" id="A0A9J6BZB5"/>
<dbReference type="SMART" id="SM00028">
    <property type="entry name" value="TPR"/>
    <property type="match status" value="3"/>
</dbReference>
<feature type="repeat" description="TPR" evidence="1">
    <location>
        <begin position="316"/>
        <end position="349"/>
    </location>
</feature>
<sequence>MAETPLQKYFDNDSQCDIFDQFKENTSKAEIRDLWAIPDFDNSLKINTIPAVTVELLNDPIAAAINTHCPSEIVNRRKHQNYESLTIDDFGIRSLINDKCYRSAIALTSRLLSNYGQGLNQKGQGGIKHTIHSLQLWQTRISLLIKIGELEIARKEAEPFGQLSNHDMFYDFIEEQQFKSKKGSLPSFSFRLLLAYELPYKLNRIKEALHNLVPILSTSKKIYTFFKNLNCKTEMNFWKDRVIKVLCCIINCAAHLKNFDLALQTYEKILELPDLSDDLKFELYSFWGRTYLQSGDILNAEKTFSLQEANTPERKLTVLVNKGLLAVAQNDYNEAFKTFQNAREIDKNNIMVLNNLAVCYLYNGNLHEAIKVFEQAIHDDPKNNLHETLILNCATLYELESNDSKKKKIDLLKIVSANRADLEMNVELCLKL</sequence>
<organism evidence="2 3">
    <name type="scientific">Polypedilum vanderplanki</name>
    <name type="common">Sleeping chironomid midge</name>
    <dbReference type="NCBI Taxonomy" id="319348"/>
    <lineage>
        <taxon>Eukaryota</taxon>
        <taxon>Metazoa</taxon>
        <taxon>Ecdysozoa</taxon>
        <taxon>Arthropoda</taxon>
        <taxon>Hexapoda</taxon>
        <taxon>Insecta</taxon>
        <taxon>Pterygota</taxon>
        <taxon>Neoptera</taxon>
        <taxon>Endopterygota</taxon>
        <taxon>Diptera</taxon>
        <taxon>Nematocera</taxon>
        <taxon>Chironomoidea</taxon>
        <taxon>Chironomidae</taxon>
        <taxon>Chironominae</taxon>
        <taxon>Polypedilum</taxon>
        <taxon>Polypedilum</taxon>
    </lineage>
</organism>
<evidence type="ECO:0000313" key="3">
    <source>
        <dbReference type="Proteomes" id="UP001107558"/>
    </source>
</evidence>
<accession>A0A9J6BZB5</accession>
<dbReference type="Pfam" id="PF14559">
    <property type="entry name" value="TPR_19"/>
    <property type="match status" value="1"/>
</dbReference>
<comment type="caution">
    <text evidence="2">The sequence shown here is derived from an EMBL/GenBank/DDBJ whole genome shotgun (WGS) entry which is preliminary data.</text>
</comment>
<protein>
    <submittedName>
        <fullName evidence="2">Uncharacterized protein</fullName>
    </submittedName>
</protein>
<dbReference type="PROSITE" id="PS50005">
    <property type="entry name" value="TPR"/>
    <property type="match status" value="2"/>
</dbReference>
<evidence type="ECO:0000256" key="1">
    <source>
        <dbReference type="PROSITE-ProRule" id="PRU00339"/>
    </source>
</evidence>
<dbReference type="InterPro" id="IPR011990">
    <property type="entry name" value="TPR-like_helical_dom_sf"/>
</dbReference>
<proteinExistence type="predicted"/>
<dbReference type="GO" id="GO:0030008">
    <property type="term" value="C:TRAPP complex"/>
    <property type="evidence" value="ECO:0007669"/>
    <property type="project" value="TreeGrafter"/>
</dbReference>
<dbReference type="Gene3D" id="1.25.40.10">
    <property type="entry name" value="Tetratricopeptide repeat domain"/>
    <property type="match status" value="1"/>
</dbReference>
<keyword evidence="3" id="KW-1185">Reference proteome</keyword>
<dbReference type="InterPro" id="IPR019734">
    <property type="entry name" value="TPR_rpt"/>
</dbReference>
<feature type="repeat" description="TPR" evidence="1">
    <location>
        <begin position="350"/>
        <end position="383"/>
    </location>
</feature>
<dbReference type="GO" id="GO:0005794">
    <property type="term" value="C:Golgi apparatus"/>
    <property type="evidence" value="ECO:0007669"/>
    <property type="project" value="TreeGrafter"/>
</dbReference>
<dbReference type="EMBL" id="JADBJN010000002">
    <property type="protein sequence ID" value="KAG5675321.1"/>
    <property type="molecule type" value="Genomic_DNA"/>
</dbReference>
<name>A0A9J6BZB5_POLVA</name>
<dbReference type="PANTHER" id="PTHR21581:SF6">
    <property type="entry name" value="TRAFFICKING PROTEIN PARTICLE COMPLEX SUBUNIT 12"/>
    <property type="match status" value="1"/>
</dbReference>
<keyword evidence="1" id="KW-0802">TPR repeat</keyword>
<gene>
    <name evidence="2" type="ORF">PVAND_005232</name>
</gene>
<evidence type="ECO:0000313" key="2">
    <source>
        <dbReference type="EMBL" id="KAG5675321.1"/>
    </source>
</evidence>
<dbReference type="OrthoDB" id="428342at2759"/>
<dbReference type="PANTHER" id="PTHR21581">
    <property type="entry name" value="D-ALANYL-D-ALANINE CARBOXYPEPTIDASE"/>
    <property type="match status" value="1"/>
</dbReference>
<reference evidence="2" key="1">
    <citation type="submission" date="2021-03" db="EMBL/GenBank/DDBJ databases">
        <title>Chromosome level genome of the anhydrobiotic midge Polypedilum vanderplanki.</title>
        <authorList>
            <person name="Yoshida Y."/>
            <person name="Kikawada T."/>
            <person name="Gusev O."/>
        </authorList>
    </citation>
    <scope>NUCLEOTIDE SEQUENCE</scope>
    <source>
        <strain evidence="2">NIAS01</strain>
        <tissue evidence="2">Whole body or cell culture</tissue>
    </source>
</reference>